<evidence type="ECO:0000313" key="2">
    <source>
        <dbReference type="EMBL" id="RUT44451.1"/>
    </source>
</evidence>
<dbReference type="InterPro" id="IPR016181">
    <property type="entry name" value="Acyl_CoA_acyltransferase"/>
</dbReference>
<protein>
    <submittedName>
        <fullName evidence="2">GNAT family N-acetyltransferase</fullName>
    </submittedName>
</protein>
<feature type="domain" description="N-acetyltransferase" evidence="1">
    <location>
        <begin position="1"/>
        <end position="164"/>
    </location>
</feature>
<organism evidence="2 3">
    <name type="scientific">Paenibacillus anaericanus</name>
    <dbReference type="NCBI Taxonomy" id="170367"/>
    <lineage>
        <taxon>Bacteria</taxon>
        <taxon>Bacillati</taxon>
        <taxon>Bacillota</taxon>
        <taxon>Bacilli</taxon>
        <taxon>Bacillales</taxon>
        <taxon>Paenibacillaceae</taxon>
        <taxon>Paenibacillus</taxon>
    </lineage>
</organism>
<dbReference type="CDD" id="cd04301">
    <property type="entry name" value="NAT_SF"/>
    <property type="match status" value="1"/>
</dbReference>
<dbReference type="PANTHER" id="PTHR43617">
    <property type="entry name" value="L-AMINO ACID N-ACETYLTRANSFERASE"/>
    <property type="match status" value="1"/>
</dbReference>
<dbReference type="SUPFAM" id="SSF55729">
    <property type="entry name" value="Acyl-CoA N-acyltransferases (Nat)"/>
    <property type="match status" value="1"/>
</dbReference>
<accession>A0A433Y676</accession>
<keyword evidence="3" id="KW-1185">Reference proteome</keyword>
<proteinExistence type="predicted"/>
<dbReference type="PROSITE" id="PS51186">
    <property type="entry name" value="GNAT"/>
    <property type="match status" value="1"/>
</dbReference>
<sequence>MKLRRAEPSDIEGLAYVSVETWKTTYAGLISDAFLSTLTVEGRKEIWDRSFKNLNIDEVTFVLADNQDRIIGFVKGGRCRESNCDSAAEVYSIYILKEFQGSGYGKLLFKEMVEHLIGSHYHTLKVWVLEGNPAVHFYTNLGGQIVGKKEIKIGEETLIELAVQWKDIKDIR</sequence>
<reference evidence="2 3" key="1">
    <citation type="submission" date="2018-12" db="EMBL/GenBank/DDBJ databases">
        <authorList>
            <person name="Sun L."/>
            <person name="Chen Z."/>
        </authorList>
    </citation>
    <scope>NUCLEOTIDE SEQUENCE [LARGE SCALE GENOMIC DNA]</scope>
    <source>
        <strain evidence="2 3">DSM 15890</strain>
    </source>
</reference>
<comment type="caution">
    <text evidence="2">The sequence shown here is derived from an EMBL/GenBank/DDBJ whole genome shotgun (WGS) entry which is preliminary data.</text>
</comment>
<dbReference type="GO" id="GO:0016747">
    <property type="term" value="F:acyltransferase activity, transferring groups other than amino-acyl groups"/>
    <property type="evidence" value="ECO:0007669"/>
    <property type="project" value="InterPro"/>
</dbReference>
<dbReference type="InterPro" id="IPR000182">
    <property type="entry name" value="GNAT_dom"/>
</dbReference>
<name>A0A433Y676_9BACL</name>
<dbReference type="EMBL" id="RZNY01000015">
    <property type="protein sequence ID" value="RUT44451.1"/>
    <property type="molecule type" value="Genomic_DNA"/>
</dbReference>
<dbReference type="Pfam" id="PF00583">
    <property type="entry name" value="Acetyltransf_1"/>
    <property type="match status" value="1"/>
</dbReference>
<evidence type="ECO:0000313" key="3">
    <source>
        <dbReference type="Proteomes" id="UP000279446"/>
    </source>
</evidence>
<dbReference type="RefSeq" id="WP_127193396.1">
    <property type="nucleotide sequence ID" value="NZ_RZNY01000015.1"/>
</dbReference>
<dbReference type="PANTHER" id="PTHR43617:SF30">
    <property type="entry name" value="HISTONE ACETYLTRANSFERASE"/>
    <property type="match status" value="1"/>
</dbReference>
<dbReference type="Proteomes" id="UP000279446">
    <property type="component" value="Unassembled WGS sequence"/>
</dbReference>
<dbReference type="InterPro" id="IPR050276">
    <property type="entry name" value="MshD_Acetyltransferase"/>
</dbReference>
<gene>
    <name evidence="2" type="ORF">EJP82_17700</name>
</gene>
<evidence type="ECO:0000259" key="1">
    <source>
        <dbReference type="PROSITE" id="PS51186"/>
    </source>
</evidence>
<dbReference type="OrthoDB" id="5292888at2"/>
<dbReference type="AlphaFoldDB" id="A0A433Y676"/>
<dbReference type="Gene3D" id="3.40.630.30">
    <property type="match status" value="1"/>
</dbReference>
<keyword evidence="2" id="KW-0808">Transferase</keyword>